<evidence type="ECO:0000256" key="1">
    <source>
        <dbReference type="ARBA" id="ARBA00023122"/>
    </source>
</evidence>
<accession>R7RQQ3</accession>
<sequence length="142" mass="15545">MKVKDIMTRDVITVSPNTPVKEVADLMRKYNIGSVPVCEGNRVVGIVTDRDIVIREVAYGKNPNEVLARDVMTASITTINSEKDIHDAARIMAEKQIRRLPVVEDGRLVGMLALGDIAVTNRLHDDAGEALSDISKPSGTMF</sequence>
<organism evidence="4 5">
    <name type="scientific">Thermobrachium celere DSM 8682</name>
    <dbReference type="NCBI Taxonomy" id="941824"/>
    <lineage>
        <taxon>Bacteria</taxon>
        <taxon>Bacillati</taxon>
        <taxon>Bacillota</taxon>
        <taxon>Clostridia</taxon>
        <taxon>Eubacteriales</taxon>
        <taxon>Clostridiaceae</taxon>
        <taxon>Thermobrachium</taxon>
    </lineage>
</organism>
<evidence type="ECO:0000259" key="3">
    <source>
        <dbReference type="PROSITE" id="PS51371"/>
    </source>
</evidence>
<comment type="caution">
    <text evidence="4">The sequence shown here is derived from an EMBL/GenBank/DDBJ whole genome shotgun (WGS) entry which is preliminary data.</text>
</comment>
<reference evidence="4" key="1">
    <citation type="submission" date="2013-03" db="EMBL/GenBank/DDBJ databases">
        <title>Draft genome sequence of the hydrogen-ethanol-producing anaerobic alkalithermophilic Caloramator celere.</title>
        <authorList>
            <person name="Ciranna A."/>
            <person name="Larjo A."/>
            <person name="Kivisto A."/>
            <person name="Santala V."/>
            <person name="Roos C."/>
            <person name="Karp M."/>
        </authorList>
    </citation>
    <scope>NUCLEOTIDE SEQUENCE [LARGE SCALE GENOMIC DNA]</scope>
    <source>
        <strain evidence="4">DSM 8682</strain>
    </source>
</reference>
<dbReference type="InterPro" id="IPR000644">
    <property type="entry name" value="CBS_dom"/>
</dbReference>
<dbReference type="PROSITE" id="PS51371">
    <property type="entry name" value="CBS"/>
    <property type="match status" value="2"/>
</dbReference>
<feature type="domain" description="CBS" evidence="3">
    <location>
        <begin position="72"/>
        <end position="127"/>
    </location>
</feature>
<evidence type="ECO:0000256" key="2">
    <source>
        <dbReference type="PROSITE-ProRule" id="PRU00703"/>
    </source>
</evidence>
<protein>
    <submittedName>
        <fullName evidence="4">CBS domain protein</fullName>
    </submittedName>
</protein>
<dbReference type="PANTHER" id="PTHR43080">
    <property type="entry name" value="CBS DOMAIN-CONTAINING PROTEIN CBSX3, MITOCHONDRIAL"/>
    <property type="match status" value="1"/>
</dbReference>
<feature type="domain" description="CBS" evidence="3">
    <location>
        <begin position="7"/>
        <end position="64"/>
    </location>
</feature>
<dbReference type="Pfam" id="PF00571">
    <property type="entry name" value="CBS"/>
    <property type="match status" value="2"/>
</dbReference>
<proteinExistence type="predicted"/>
<dbReference type="OrthoDB" id="9802114at2"/>
<gene>
    <name evidence="4" type="ORF">TCEL_01489</name>
</gene>
<keyword evidence="1 2" id="KW-0129">CBS domain</keyword>
<evidence type="ECO:0000313" key="4">
    <source>
        <dbReference type="EMBL" id="CDF57575.1"/>
    </source>
</evidence>
<name>R7RQQ3_9CLOT</name>
<dbReference type="SMART" id="SM00116">
    <property type="entry name" value="CBS"/>
    <property type="match status" value="2"/>
</dbReference>
<dbReference type="HOGENOM" id="CLU_040681_12_0_9"/>
<dbReference type="InterPro" id="IPR051257">
    <property type="entry name" value="Diverse_CBS-Domain"/>
</dbReference>
<dbReference type="RefSeq" id="WP_018660852.1">
    <property type="nucleotide sequence ID" value="NZ_HF952018.1"/>
</dbReference>
<dbReference type="CDD" id="cd04622">
    <property type="entry name" value="CBS_pair_HRP1_like"/>
    <property type="match status" value="1"/>
</dbReference>
<dbReference type="EMBL" id="CAVN010000088">
    <property type="protein sequence ID" value="CDF57575.1"/>
    <property type="molecule type" value="Genomic_DNA"/>
</dbReference>
<dbReference type="InterPro" id="IPR046342">
    <property type="entry name" value="CBS_dom_sf"/>
</dbReference>
<dbReference type="SUPFAM" id="SSF54631">
    <property type="entry name" value="CBS-domain pair"/>
    <property type="match status" value="1"/>
</dbReference>
<dbReference type="AlphaFoldDB" id="R7RQQ3"/>
<dbReference type="eggNOG" id="COG2905">
    <property type="taxonomic scope" value="Bacteria"/>
</dbReference>
<evidence type="ECO:0000313" key="5">
    <source>
        <dbReference type="Proteomes" id="UP000014923"/>
    </source>
</evidence>
<dbReference type="Gene3D" id="3.10.580.10">
    <property type="entry name" value="CBS-domain"/>
    <property type="match status" value="1"/>
</dbReference>
<dbReference type="PANTHER" id="PTHR43080:SF2">
    <property type="entry name" value="CBS DOMAIN-CONTAINING PROTEIN"/>
    <property type="match status" value="1"/>
</dbReference>
<keyword evidence="5" id="KW-1185">Reference proteome</keyword>
<dbReference type="Proteomes" id="UP000014923">
    <property type="component" value="Unassembled WGS sequence"/>
</dbReference>